<feature type="transmembrane region" description="Helical" evidence="1">
    <location>
        <begin position="120"/>
        <end position="144"/>
    </location>
</feature>
<dbReference type="Gene3D" id="3.40.190.10">
    <property type="entry name" value="Periplasmic binding protein-like II"/>
    <property type="match status" value="1"/>
</dbReference>
<dbReference type="WBParaSite" id="maker-unitig_42817-snap-gene-0.2-mRNA-1">
    <property type="protein sequence ID" value="maker-unitig_42817-snap-gene-0.2-mRNA-1"/>
    <property type="gene ID" value="maker-unitig_42817-snap-gene-0.2"/>
</dbReference>
<evidence type="ECO:0000313" key="2">
    <source>
        <dbReference type="Proteomes" id="UP000095280"/>
    </source>
</evidence>
<evidence type="ECO:0000313" key="3">
    <source>
        <dbReference type="WBParaSite" id="maker-unitig_42817-snap-gene-0.2-mRNA-1"/>
    </source>
</evidence>
<sequence length="153" mass="16920">MWDSMVSWSAKNESFVLKTSEGIGRVREGGYAYILESTRLTSTIERETASSRRLEASSIPAATHAFLKEELGEVILQLHKEQFIEDMSNAWIKRFNLTGPPCSEAVDDASPTGTMEVASFGGVFIALMIGLGVAVLLCFVELLWRCRTLALRT</sequence>
<proteinExistence type="predicted"/>
<organism evidence="2 3">
    <name type="scientific">Macrostomum lignano</name>
    <dbReference type="NCBI Taxonomy" id="282301"/>
    <lineage>
        <taxon>Eukaryota</taxon>
        <taxon>Metazoa</taxon>
        <taxon>Spiralia</taxon>
        <taxon>Lophotrochozoa</taxon>
        <taxon>Platyhelminthes</taxon>
        <taxon>Rhabditophora</taxon>
        <taxon>Macrostomorpha</taxon>
        <taxon>Macrostomida</taxon>
        <taxon>Macrostomidae</taxon>
        <taxon>Macrostomum</taxon>
    </lineage>
</organism>
<reference evidence="3" key="1">
    <citation type="submission" date="2016-11" db="UniProtKB">
        <authorList>
            <consortium name="WormBaseParasite"/>
        </authorList>
    </citation>
    <scope>IDENTIFICATION</scope>
</reference>
<protein>
    <submittedName>
        <fullName evidence="3">PBPe domain-containing protein</fullName>
    </submittedName>
</protein>
<keyword evidence="1" id="KW-1133">Transmembrane helix</keyword>
<keyword evidence="1" id="KW-0472">Membrane</keyword>
<accession>A0A1I8FQ31</accession>
<evidence type="ECO:0000256" key="1">
    <source>
        <dbReference type="SAM" id="Phobius"/>
    </source>
</evidence>
<keyword evidence="2" id="KW-1185">Reference proteome</keyword>
<dbReference type="AlphaFoldDB" id="A0A1I8FQ31"/>
<keyword evidence="1" id="KW-0812">Transmembrane</keyword>
<name>A0A1I8FQ31_9PLAT</name>
<dbReference type="Proteomes" id="UP000095280">
    <property type="component" value="Unplaced"/>
</dbReference>